<dbReference type="Proteomes" id="UP000887574">
    <property type="component" value="Unplaced"/>
</dbReference>
<organism evidence="2 3">
    <name type="scientific">Ditylenchus dipsaci</name>
    <dbReference type="NCBI Taxonomy" id="166011"/>
    <lineage>
        <taxon>Eukaryota</taxon>
        <taxon>Metazoa</taxon>
        <taxon>Ecdysozoa</taxon>
        <taxon>Nematoda</taxon>
        <taxon>Chromadorea</taxon>
        <taxon>Rhabditida</taxon>
        <taxon>Tylenchina</taxon>
        <taxon>Tylenchomorpha</taxon>
        <taxon>Sphaerularioidea</taxon>
        <taxon>Anguinidae</taxon>
        <taxon>Anguininae</taxon>
        <taxon>Ditylenchus</taxon>
    </lineage>
</organism>
<sequence>MIVTCCDSCNLLLLLISLFLQLKYALLTPISVSYTPEQLKFPGRSGSTYLDTQAAFQNTKYVREGMPTRKRLVCNEQDVHRRCVCALPQTETSLSKLHSSMRTCDNMTTPFPVLPQDSISEYVLTFGIGFPVPHQFLQNPDELFVEDIELFTRIPRQNIIILRKGCDEGQKSFEFQVGILDTPHVDFAKGVMERPTLRSLSPDIFLRNNMFMEENGLLIEYVKSSEQLRPIHLQTSQDKENKLAANMQWL</sequence>
<evidence type="ECO:0000313" key="3">
    <source>
        <dbReference type="WBParaSite" id="jg5006"/>
    </source>
</evidence>
<dbReference type="AlphaFoldDB" id="A0A915EG88"/>
<feature type="signal peptide" evidence="1">
    <location>
        <begin position="1"/>
        <end position="25"/>
    </location>
</feature>
<protein>
    <submittedName>
        <fullName evidence="3">Uncharacterized protein</fullName>
    </submittedName>
</protein>
<dbReference type="WBParaSite" id="jg5006">
    <property type="protein sequence ID" value="jg5006"/>
    <property type="gene ID" value="jg5006"/>
</dbReference>
<reference evidence="3" key="1">
    <citation type="submission" date="2022-11" db="UniProtKB">
        <authorList>
            <consortium name="WormBaseParasite"/>
        </authorList>
    </citation>
    <scope>IDENTIFICATION</scope>
</reference>
<keyword evidence="1" id="KW-0732">Signal</keyword>
<evidence type="ECO:0000256" key="1">
    <source>
        <dbReference type="SAM" id="SignalP"/>
    </source>
</evidence>
<name>A0A915EG88_9BILA</name>
<accession>A0A915EG88</accession>
<keyword evidence="2" id="KW-1185">Reference proteome</keyword>
<feature type="chain" id="PRO_5037908681" evidence="1">
    <location>
        <begin position="26"/>
        <end position="250"/>
    </location>
</feature>
<proteinExistence type="predicted"/>
<evidence type="ECO:0000313" key="2">
    <source>
        <dbReference type="Proteomes" id="UP000887574"/>
    </source>
</evidence>